<dbReference type="Pfam" id="PF00498">
    <property type="entry name" value="FHA"/>
    <property type="match status" value="1"/>
</dbReference>
<evidence type="ECO:0000256" key="1">
    <source>
        <dbReference type="ARBA" id="ARBA00022553"/>
    </source>
</evidence>
<keyword evidence="4" id="KW-1185">Reference proteome</keyword>
<evidence type="ECO:0000313" key="4">
    <source>
        <dbReference type="Proteomes" id="UP000650511"/>
    </source>
</evidence>
<reference evidence="3" key="1">
    <citation type="journal article" date="2014" name="Int. J. Syst. Evol. Microbiol.">
        <title>Complete genome sequence of Corynebacterium casei LMG S-19264T (=DSM 44701T), isolated from a smear-ripened cheese.</title>
        <authorList>
            <consortium name="US DOE Joint Genome Institute (JGI-PGF)"/>
            <person name="Walter F."/>
            <person name="Albersmeier A."/>
            <person name="Kalinowski J."/>
            <person name="Ruckert C."/>
        </authorList>
    </citation>
    <scope>NUCLEOTIDE SEQUENCE</scope>
    <source>
        <strain evidence="3">CGMCC 1.14988</strain>
    </source>
</reference>
<reference evidence="3" key="2">
    <citation type="submission" date="2020-09" db="EMBL/GenBank/DDBJ databases">
        <authorList>
            <person name="Sun Q."/>
            <person name="Zhou Y."/>
        </authorList>
    </citation>
    <scope>NUCLEOTIDE SEQUENCE</scope>
    <source>
        <strain evidence="3">CGMCC 1.14988</strain>
    </source>
</reference>
<comment type="caution">
    <text evidence="3">The sequence shown here is derived from an EMBL/GenBank/DDBJ whole genome shotgun (WGS) entry which is preliminary data.</text>
</comment>
<dbReference type="Pfam" id="PF13240">
    <property type="entry name" value="Zn_Ribbon_1"/>
    <property type="match status" value="1"/>
</dbReference>
<dbReference type="AlphaFoldDB" id="A0A8J3A6V7"/>
<dbReference type="SUPFAM" id="SSF49879">
    <property type="entry name" value="SMAD/FHA domain"/>
    <property type="match status" value="1"/>
</dbReference>
<dbReference type="EMBL" id="BMHA01000003">
    <property type="protein sequence ID" value="GGI04881.1"/>
    <property type="molecule type" value="Genomic_DNA"/>
</dbReference>
<accession>A0A8J3A6V7</accession>
<dbReference type="Proteomes" id="UP000650511">
    <property type="component" value="Unassembled WGS sequence"/>
</dbReference>
<dbReference type="OrthoDB" id="9815925at2"/>
<sequence>MFCSQCGEQVPEDANFCPSCGARVVVAPAGTEHTTASIEVGAFDPAHELDALPELEPGTGMLVVVRGPNAGARFVLDHDPVTVGRHPDSDIFLDDVTVSRRHAQLVHGEHGSVVRDLGSLNGSYVNGERVDERALATGDEVQIGRFKLLYVGDGAEAGGLAP</sequence>
<name>A0A8J3A6V7_9ACTN</name>
<organism evidence="3 4">
    <name type="scientific">Egicoccus halophilus</name>
    <dbReference type="NCBI Taxonomy" id="1670830"/>
    <lineage>
        <taxon>Bacteria</taxon>
        <taxon>Bacillati</taxon>
        <taxon>Actinomycetota</taxon>
        <taxon>Nitriliruptoria</taxon>
        <taxon>Egicoccales</taxon>
        <taxon>Egicoccaceae</taxon>
        <taxon>Egicoccus</taxon>
    </lineage>
</organism>
<feature type="domain" description="FHA" evidence="2">
    <location>
        <begin position="81"/>
        <end position="130"/>
    </location>
</feature>
<dbReference type="InterPro" id="IPR000253">
    <property type="entry name" value="FHA_dom"/>
</dbReference>
<proteinExistence type="predicted"/>
<dbReference type="RefSeq" id="WP_130649822.1">
    <property type="nucleotide sequence ID" value="NZ_BMHA01000003.1"/>
</dbReference>
<keyword evidence="1" id="KW-0597">Phosphoprotein</keyword>
<dbReference type="SMART" id="SM00240">
    <property type="entry name" value="FHA"/>
    <property type="match status" value="1"/>
</dbReference>
<gene>
    <name evidence="3" type="ORF">GCM10011354_11310</name>
</gene>
<dbReference type="InterPro" id="IPR026870">
    <property type="entry name" value="Zinc_ribbon_dom"/>
</dbReference>
<evidence type="ECO:0000313" key="3">
    <source>
        <dbReference type="EMBL" id="GGI04881.1"/>
    </source>
</evidence>
<dbReference type="PROSITE" id="PS50006">
    <property type="entry name" value="FHA_DOMAIN"/>
    <property type="match status" value="1"/>
</dbReference>
<dbReference type="InterPro" id="IPR050923">
    <property type="entry name" value="Cell_Proc_Reg/RNA_Proc"/>
</dbReference>
<evidence type="ECO:0000259" key="2">
    <source>
        <dbReference type="PROSITE" id="PS50006"/>
    </source>
</evidence>
<dbReference type="InterPro" id="IPR008984">
    <property type="entry name" value="SMAD_FHA_dom_sf"/>
</dbReference>
<dbReference type="Gene3D" id="2.60.200.20">
    <property type="match status" value="1"/>
</dbReference>
<protein>
    <recommendedName>
        <fullName evidence="2">FHA domain-containing protein</fullName>
    </recommendedName>
</protein>
<dbReference type="PANTHER" id="PTHR23308">
    <property type="entry name" value="NUCLEAR INHIBITOR OF PROTEIN PHOSPHATASE-1"/>
    <property type="match status" value="1"/>
</dbReference>